<dbReference type="OrthoDB" id="5340910at2759"/>
<keyword evidence="7" id="KW-0472">Membrane</keyword>
<accession>A0A6P7WWE7</accession>
<keyword evidence="5" id="KW-1003">Cell membrane</keyword>
<proteinExistence type="inferred from homology"/>
<keyword evidence="6" id="KW-0524">Neurogenesis</keyword>
<evidence type="ECO:0000256" key="4">
    <source>
        <dbReference type="ARBA" id="ARBA00015328"/>
    </source>
</evidence>
<keyword evidence="8" id="KW-0539">Nucleus</keyword>
<dbReference type="PANTHER" id="PTHR31520">
    <property type="entry name" value="VEXIN"/>
    <property type="match status" value="1"/>
</dbReference>
<gene>
    <name evidence="11" type="primary">VXN</name>
</gene>
<evidence type="ECO:0000256" key="2">
    <source>
        <dbReference type="ARBA" id="ARBA00004236"/>
    </source>
</evidence>
<comment type="subcellular location">
    <subcellularLocation>
        <location evidence="2">Cell membrane</location>
    </subcellularLocation>
    <subcellularLocation>
        <location evidence="1">Nucleus</location>
    </subcellularLocation>
</comment>
<protein>
    <recommendedName>
        <fullName evidence="4">Vexin</fullName>
    </recommendedName>
</protein>
<reference evidence="11" key="1">
    <citation type="submission" date="2025-08" db="UniProtKB">
        <authorList>
            <consortium name="RefSeq"/>
        </authorList>
    </citation>
    <scope>IDENTIFICATION</scope>
</reference>
<evidence type="ECO:0000313" key="10">
    <source>
        <dbReference type="Proteomes" id="UP000515156"/>
    </source>
</evidence>
<evidence type="ECO:0000256" key="1">
    <source>
        <dbReference type="ARBA" id="ARBA00004123"/>
    </source>
</evidence>
<comment type="similarity">
    <text evidence="3">Belongs to the vexin family.</text>
</comment>
<dbReference type="Proteomes" id="UP000515156">
    <property type="component" value="Chromosome 1"/>
</dbReference>
<dbReference type="GeneID" id="115459819"/>
<evidence type="ECO:0000256" key="9">
    <source>
        <dbReference type="SAM" id="MobiDB-lite"/>
    </source>
</evidence>
<dbReference type="GO" id="GO:0030182">
    <property type="term" value="P:neuron differentiation"/>
    <property type="evidence" value="ECO:0007669"/>
    <property type="project" value="TreeGrafter"/>
</dbReference>
<dbReference type="InParanoid" id="A0A6P7WWE7"/>
<dbReference type="KEGG" id="muo:115459819"/>
<evidence type="ECO:0000256" key="6">
    <source>
        <dbReference type="ARBA" id="ARBA00022902"/>
    </source>
</evidence>
<keyword evidence="10" id="KW-1185">Reference proteome</keyword>
<dbReference type="GO" id="GO:0005634">
    <property type="term" value="C:nucleus"/>
    <property type="evidence" value="ECO:0007669"/>
    <property type="project" value="UniProtKB-SubCell"/>
</dbReference>
<dbReference type="CTD" id="254778"/>
<sequence>MAQIYRCSKDNLEVFTTVITPTIYGRAQRGTHNMQQTLMRNVATVSDCHARWTDDMLEHPADLIQVFYKNDEVWQLGYLQKRQQRTAPSRCAAAKPDISKRKDSQPSSDRANGRPAATTAQWTMNVAAPPAPAHHAFNQEQRTEQKVANTEEESSWTPATEASIPLTGGAPCGMPTILRRIWMKPKGKAECIGASNGAFEAD</sequence>
<organism evidence="10 11">
    <name type="scientific">Microcaecilia unicolor</name>
    <dbReference type="NCBI Taxonomy" id="1415580"/>
    <lineage>
        <taxon>Eukaryota</taxon>
        <taxon>Metazoa</taxon>
        <taxon>Chordata</taxon>
        <taxon>Craniata</taxon>
        <taxon>Vertebrata</taxon>
        <taxon>Euteleostomi</taxon>
        <taxon>Amphibia</taxon>
        <taxon>Gymnophiona</taxon>
        <taxon>Siphonopidae</taxon>
        <taxon>Microcaecilia</taxon>
    </lineage>
</organism>
<dbReference type="PANTHER" id="PTHR31520:SF1">
    <property type="entry name" value="VEXIN"/>
    <property type="match status" value="1"/>
</dbReference>
<evidence type="ECO:0000313" key="11">
    <source>
        <dbReference type="RefSeq" id="XP_030045471.1"/>
    </source>
</evidence>
<dbReference type="AlphaFoldDB" id="A0A6P7WWE7"/>
<dbReference type="InterPro" id="IPR040470">
    <property type="entry name" value="Vexin"/>
</dbReference>
<evidence type="ECO:0000256" key="3">
    <source>
        <dbReference type="ARBA" id="ARBA00010010"/>
    </source>
</evidence>
<evidence type="ECO:0000256" key="7">
    <source>
        <dbReference type="ARBA" id="ARBA00023136"/>
    </source>
</evidence>
<dbReference type="GO" id="GO:0005886">
    <property type="term" value="C:plasma membrane"/>
    <property type="evidence" value="ECO:0007669"/>
    <property type="project" value="UniProtKB-SubCell"/>
</dbReference>
<dbReference type="FunCoup" id="A0A6P7WWE7">
    <property type="interactions" value="408"/>
</dbReference>
<dbReference type="RefSeq" id="XP_030045471.1">
    <property type="nucleotide sequence ID" value="XM_030189611.1"/>
</dbReference>
<name>A0A6P7WWE7_9AMPH</name>
<feature type="region of interest" description="Disordered" evidence="9">
    <location>
        <begin position="85"/>
        <end position="117"/>
    </location>
</feature>
<evidence type="ECO:0000256" key="8">
    <source>
        <dbReference type="ARBA" id="ARBA00023242"/>
    </source>
</evidence>
<evidence type="ECO:0000256" key="5">
    <source>
        <dbReference type="ARBA" id="ARBA00022475"/>
    </source>
</evidence>
<feature type="region of interest" description="Disordered" evidence="9">
    <location>
        <begin position="138"/>
        <end position="170"/>
    </location>
</feature>